<dbReference type="RefSeq" id="WP_041899374.1">
    <property type="nucleotide sequence ID" value="NZ_CP010086.2"/>
</dbReference>
<dbReference type="OrthoDB" id="2456308at2"/>
<dbReference type="EMBL" id="CP010086">
    <property type="protein sequence ID" value="AJH01263.1"/>
    <property type="molecule type" value="Genomic_DNA"/>
</dbReference>
<evidence type="ECO:0000313" key="2">
    <source>
        <dbReference type="Proteomes" id="UP000031866"/>
    </source>
</evidence>
<dbReference type="KEGG" id="cbei:LF65_04733"/>
<accession>A0A0B5QT94</accession>
<reference evidence="2" key="1">
    <citation type="submission" date="2014-12" db="EMBL/GenBank/DDBJ databases">
        <title>Genome sequence of Clostridium beijerinckii strain 59B.</title>
        <authorList>
            <person name="Little G.T."/>
            <person name="Minton N.P."/>
        </authorList>
    </citation>
    <scope>NUCLEOTIDE SEQUENCE [LARGE SCALE GENOMIC DNA]</scope>
    <source>
        <strain evidence="2">59B</strain>
    </source>
</reference>
<dbReference type="Proteomes" id="UP000031866">
    <property type="component" value="Chromosome"/>
</dbReference>
<name>A0A0B5QT94_CLOBE</name>
<evidence type="ECO:0000313" key="1">
    <source>
        <dbReference type="EMBL" id="AJH01263.1"/>
    </source>
</evidence>
<sequence>MKYGFLELKDDLTIGHEVEFFYMKNKYSISNNAEGCYLTKYGEEEYQSFNDYEELLENAVIDNKTLEEIWDNVIVECVF</sequence>
<gene>
    <name evidence="1" type="ORF">LF65_04733</name>
</gene>
<organism evidence="1 2">
    <name type="scientific">Clostridium beijerinckii</name>
    <name type="common">Clostridium MP</name>
    <dbReference type="NCBI Taxonomy" id="1520"/>
    <lineage>
        <taxon>Bacteria</taxon>
        <taxon>Bacillati</taxon>
        <taxon>Bacillota</taxon>
        <taxon>Clostridia</taxon>
        <taxon>Eubacteriales</taxon>
        <taxon>Clostridiaceae</taxon>
        <taxon>Clostridium</taxon>
    </lineage>
</organism>
<protein>
    <submittedName>
        <fullName evidence="1">Uncharacterized protein</fullName>
    </submittedName>
</protein>
<proteinExistence type="predicted"/>
<dbReference type="AlphaFoldDB" id="A0A0B5QT94"/>